<dbReference type="AlphaFoldDB" id="A0A9X5GTK9"/>
<keyword evidence="2" id="KW-1185">Reference proteome</keyword>
<sequence>MQEILLDNVSYSKLNNLITHATAYTCEENKVIDELGIWKREDIIEAIKSGKKISRASVTRNYLGIYLGQRICHVITKETEGEIYLINSDYRNRLEKEDMIEMNEWLKHDRTH</sequence>
<evidence type="ECO:0000313" key="1">
    <source>
        <dbReference type="EMBL" id="NBJ95138.1"/>
    </source>
</evidence>
<protein>
    <submittedName>
        <fullName evidence="1">Uncharacterized protein</fullName>
    </submittedName>
</protein>
<organism evidence="1 2">
    <name type="scientific">Parablautia muri</name>
    <dbReference type="NCBI Taxonomy" id="2320879"/>
    <lineage>
        <taxon>Bacteria</taxon>
        <taxon>Bacillati</taxon>
        <taxon>Bacillota</taxon>
        <taxon>Clostridia</taxon>
        <taxon>Lachnospirales</taxon>
        <taxon>Lachnospiraceae</taxon>
        <taxon>Parablautia</taxon>
    </lineage>
</organism>
<accession>A0A9X5GTK9</accession>
<dbReference type="Proteomes" id="UP001154420">
    <property type="component" value="Unassembled WGS sequence"/>
</dbReference>
<reference evidence="1" key="1">
    <citation type="submission" date="2018-09" db="EMBL/GenBank/DDBJ databases">
        <title>Murine metabolic-syndrome-specific gut microbial biobank.</title>
        <authorList>
            <person name="Liu C."/>
        </authorList>
    </citation>
    <scope>NUCLEOTIDE SEQUENCE</scope>
    <source>
        <strain evidence="1">D42-62</strain>
    </source>
</reference>
<dbReference type="OrthoDB" id="9830078at2"/>
<name>A0A9X5GTK9_9FIRM</name>
<evidence type="ECO:0000313" key="2">
    <source>
        <dbReference type="Proteomes" id="UP001154420"/>
    </source>
</evidence>
<proteinExistence type="predicted"/>
<dbReference type="RefSeq" id="WP_160562089.1">
    <property type="nucleotide sequence ID" value="NZ_QZDT01000067.1"/>
</dbReference>
<comment type="caution">
    <text evidence="1">The sequence shown here is derived from an EMBL/GenBank/DDBJ whole genome shotgun (WGS) entry which is preliminary data.</text>
</comment>
<gene>
    <name evidence="1" type="ORF">D5281_21935</name>
</gene>
<dbReference type="EMBL" id="QZDT01000067">
    <property type="protein sequence ID" value="NBJ95138.1"/>
    <property type="molecule type" value="Genomic_DNA"/>
</dbReference>